<dbReference type="KEGG" id="rsx:RhiXN_03463"/>
<dbReference type="EMBL" id="CP059660">
    <property type="protein sequence ID" value="QRW18539.1"/>
    <property type="molecule type" value="Genomic_DNA"/>
</dbReference>
<reference evidence="1" key="1">
    <citation type="submission" date="2020-05" db="EMBL/GenBank/DDBJ databases">
        <title>Evolutionary and genomic comparisons of hybrid uninucleate and nonhybrid Rhizoctonia fungi.</title>
        <authorList>
            <person name="Li C."/>
            <person name="Chen X."/>
        </authorList>
    </citation>
    <scope>NUCLEOTIDE SEQUENCE</scope>
    <source>
        <strain evidence="1">AG-1 IA</strain>
    </source>
</reference>
<dbReference type="AlphaFoldDB" id="A0A8H8SUS4"/>
<proteinExistence type="predicted"/>
<dbReference type="PANTHER" id="PTHR14187">
    <property type="entry name" value="ALPHA KINASE/ELONGATION FACTOR 2 KINASE"/>
    <property type="match status" value="1"/>
</dbReference>
<evidence type="ECO:0000313" key="2">
    <source>
        <dbReference type="Proteomes" id="UP000650533"/>
    </source>
</evidence>
<dbReference type="SUPFAM" id="SSF53067">
    <property type="entry name" value="Actin-like ATPase domain"/>
    <property type="match status" value="2"/>
</dbReference>
<protein>
    <submittedName>
        <fullName evidence="1">AIG1 domain-containing protein</fullName>
    </submittedName>
</protein>
<dbReference type="Gene3D" id="3.30.420.40">
    <property type="match status" value="1"/>
</dbReference>
<dbReference type="GeneID" id="67025743"/>
<dbReference type="RefSeq" id="XP_043178776.1">
    <property type="nucleotide sequence ID" value="XM_043323280.1"/>
</dbReference>
<sequence length="341" mass="38354">MEYISGLIWKEETKVVIGIDIGTTQSAVSCGLLEHGMDVKKALHSVSEWPGQATKGSKIPTAIYYDSSSKPMAFGAETTLYENEDRALDEKWELAKEFKLILHPDELKVGSISNINGLPYGVSLEQVYTDFLKYLFKHTEKFFKDRIIQGTLLWSRYRSNMEFIIAHPNAWGSREQAFLRKVATQAGLVNSNNASKNVRFVTEAEASVHYCLYYSNLLNHLKIGTNFAVCDAGGSTVDTTLYSVTATSPMFKVEEKRAPGCVQAGAIFVDQAVRDHMEATFRRAEGFNKEKDMHMYCNNGVRDFEAHVKRLFRNDVDGNINFSGGSPWPYDFTKSVGEVFL</sequence>
<dbReference type="InterPro" id="IPR043129">
    <property type="entry name" value="ATPase_NBD"/>
</dbReference>
<name>A0A8H8SUS4_9AGAM</name>
<organism evidence="1 2">
    <name type="scientific">Rhizoctonia solani</name>
    <dbReference type="NCBI Taxonomy" id="456999"/>
    <lineage>
        <taxon>Eukaryota</taxon>
        <taxon>Fungi</taxon>
        <taxon>Dikarya</taxon>
        <taxon>Basidiomycota</taxon>
        <taxon>Agaricomycotina</taxon>
        <taxon>Agaricomycetes</taxon>
        <taxon>Cantharellales</taxon>
        <taxon>Ceratobasidiaceae</taxon>
        <taxon>Rhizoctonia</taxon>
    </lineage>
</organism>
<dbReference type="PANTHER" id="PTHR14187:SF5">
    <property type="entry name" value="HEAT SHOCK 70 KDA PROTEIN 12A"/>
    <property type="match status" value="1"/>
</dbReference>
<gene>
    <name evidence="1" type="ORF">RhiXN_03463</name>
</gene>
<dbReference type="CDD" id="cd10170">
    <property type="entry name" value="ASKHA_NBD_HSP70"/>
    <property type="match status" value="1"/>
</dbReference>
<evidence type="ECO:0000313" key="1">
    <source>
        <dbReference type="EMBL" id="QRW18539.1"/>
    </source>
</evidence>
<dbReference type="Proteomes" id="UP000650533">
    <property type="component" value="Chromosome 3"/>
</dbReference>
<accession>A0A8H8SUS4</accession>